<feature type="compositionally biased region" description="Polar residues" evidence="1">
    <location>
        <begin position="45"/>
        <end position="61"/>
    </location>
</feature>
<name>A0A835CX79_TETSI</name>
<dbReference type="AlphaFoldDB" id="A0A835CX79"/>
<feature type="region of interest" description="Disordered" evidence="1">
    <location>
        <begin position="1"/>
        <end position="120"/>
    </location>
</feature>
<dbReference type="Proteomes" id="UP000655225">
    <property type="component" value="Unassembled WGS sequence"/>
</dbReference>
<dbReference type="EMBL" id="JABCRI010000994">
    <property type="protein sequence ID" value="KAF8365118.1"/>
    <property type="molecule type" value="Genomic_DNA"/>
</dbReference>
<protein>
    <submittedName>
        <fullName evidence="2">Uncharacterized protein</fullName>
    </submittedName>
</protein>
<comment type="caution">
    <text evidence="2">The sequence shown here is derived from an EMBL/GenBank/DDBJ whole genome shotgun (WGS) entry which is preliminary data.</text>
</comment>
<gene>
    <name evidence="2" type="ORF">HHK36_032861</name>
</gene>
<evidence type="ECO:0000313" key="3">
    <source>
        <dbReference type="Proteomes" id="UP000655225"/>
    </source>
</evidence>
<accession>A0A835CX79</accession>
<organism evidence="2 3">
    <name type="scientific">Tetracentron sinense</name>
    <name type="common">Spur-leaf</name>
    <dbReference type="NCBI Taxonomy" id="13715"/>
    <lineage>
        <taxon>Eukaryota</taxon>
        <taxon>Viridiplantae</taxon>
        <taxon>Streptophyta</taxon>
        <taxon>Embryophyta</taxon>
        <taxon>Tracheophyta</taxon>
        <taxon>Spermatophyta</taxon>
        <taxon>Magnoliopsida</taxon>
        <taxon>Trochodendrales</taxon>
        <taxon>Trochodendraceae</taxon>
        <taxon>Tetracentron</taxon>
    </lineage>
</organism>
<reference evidence="2 3" key="1">
    <citation type="submission" date="2020-04" db="EMBL/GenBank/DDBJ databases">
        <title>Plant Genome Project.</title>
        <authorList>
            <person name="Zhang R.-G."/>
        </authorList>
    </citation>
    <scope>NUCLEOTIDE SEQUENCE [LARGE SCALE GENOMIC DNA]</scope>
    <source>
        <strain evidence="2">YNK0</strain>
        <tissue evidence="2">Leaf</tissue>
    </source>
</reference>
<feature type="compositionally biased region" description="Basic and acidic residues" evidence="1">
    <location>
        <begin position="9"/>
        <end position="28"/>
    </location>
</feature>
<dbReference type="OMA" id="KFQQRWE"/>
<keyword evidence="3" id="KW-1185">Reference proteome</keyword>
<evidence type="ECO:0000313" key="2">
    <source>
        <dbReference type="EMBL" id="KAF8365118.1"/>
    </source>
</evidence>
<proteinExistence type="predicted"/>
<feature type="compositionally biased region" description="Basic and acidic residues" evidence="1">
    <location>
        <begin position="90"/>
        <end position="112"/>
    </location>
</feature>
<evidence type="ECO:0000256" key="1">
    <source>
        <dbReference type="SAM" id="MobiDB-lite"/>
    </source>
</evidence>
<dbReference type="OrthoDB" id="1920267at2759"/>
<sequence>MSHSQKFQQRWEFRKRDSHFDSSSDEPKSSSSGEPVLKKHMLVSNWMSPKTNETGGTSVFQQKDRLTPGTGGHFEFVKVNKIQTRSSKSGKKEDDPEYNERRERPSYKEVNTRKSKSRSHVAATLNSNRIFMESILEELKVAGEDMLISMREEMRKVMGDDTAVGSTVREGSYEQEIDEVQRQNSFKSGLDVRKCNDGSFVGPVKRKRTNGSRDCYEGLEGQADYCQNIAPMTSTEKENGERLGSSINESTFSTSPSDHVSSSIYLTLPSVLPETHIENLRLNSSSCNNFQEQMAGNRTAVNAGKENPMLDSNIRYGYITAVQQEEKLKNVAHTGSKDLDYFGKKKFSLASSAGTGFPIPLCHGLNGGFKIQSQVGLGNPSQDQNNILGLRMNGEGMRLAGGSHGLSELYVANDISSHLSSKVVSDAWTHGNSIPRSQRGSVVHELFYQG</sequence>